<reference evidence="2 3" key="1">
    <citation type="journal article" date="2019" name="Appl. Microbiol. Biotechnol.">
        <title>Differential efficiency of wild type rhizogenic strains for rol gene transformation of plants.</title>
        <authorList>
            <person name="Desmet S."/>
            <person name="De Keyser E."/>
            <person name="Van Vaerenbergh J."/>
            <person name="Baeyen S."/>
            <person name="Van Huylenbroeck J."/>
            <person name="Geelen D."/>
            <person name="Dhooghe E."/>
        </authorList>
    </citation>
    <scope>NUCLEOTIDE SEQUENCE [LARGE SCALE GENOMIC DNA]</scope>
    <source>
        <strain evidence="2 3">GBBC3284</strain>
    </source>
</reference>
<dbReference type="GO" id="GO:0003677">
    <property type="term" value="F:DNA binding"/>
    <property type="evidence" value="ECO:0007669"/>
    <property type="project" value="UniProtKB-KW"/>
</dbReference>
<evidence type="ECO:0000313" key="2">
    <source>
        <dbReference type="EMBL" id="TRA99837.1"/>
    </source>
</evidence>
<organism evidence="2 3">
    <name type="scientific">Rhizobium rhizogenes</name>
    <name type="common">Agrobacterium rhizogenes</name>
    <dbReference type="NCBI Taxonomy" id="359"/>
    <lineage>
        <taxon>Bacteria</taxon>
        <taxon>Pseudomonadati</taxon>
        <taxon>Pseudomonadota</taxon>
        <taxon>Alphaproteobacteria</taxon>
        <taxon>Hyphomicrobiales</taxon>
        <taxon>Rhizobiaceae</taxon>
        <taxon>Rhizobium/Agrobacterium group</taxon>
        <taxon>Rhizobium</taxon>
    </lineage>
</organism>
<accession>A0A546XGL6</accession>
<feature type="domain" description="Helix-turn-helix" evidence="1">
    <location>
        <begin position="18"/>
        <end position="65"/>
    </location>
</feature>
<gene>
    <name evidence="2" type="ORF">EXN68_15450</name>
</gene>
<evidence type="ECO:0000259" key="1">
    <source>
        <dbReference type="Pfam" id="PF12728"/>
    </source>
</evidence>
<dbReference type="Proteomes" id="UP000315434">
    <property type="component" value="Unassembled WGS sequence"/>
</dbReference>
<dbReference type="InterPro" id="IPR009061">
    <property type="entry name" value="DNA-bd_dom_put_sf"/>
</dbReference>
<keyword evidence="2" id="KW-0238">DNA-binding</keyword>
<sequence>MLKFPRSRASTEPGSAHLLTETQAAERIHKSIHTLRRIRKRGEIGCYQIGRSAYYTHQHIDEFLKGLELCKTNGTNSANIGSHSTTAPSTKPLGTTRALDKHAAHLLAQKTFMKQKSSSQNTP</sequence>
<comment type="caution">
    <text evidence="2">The sequence shown here is derived from an EMBL/GenBank/DDBJ whole genome shotgun (WGS) entry which is preliminary data.</text>
</comment>
<dbReference type="AlphaFoldDB" id="A0A546XGL6"/>
<proteinExistence type="predicted"/>
<dbReference type="EMBL" id="SGNY01000004">
    <property type="protein sequence ID" value="TRA99837.1"/>
    <property type="molecule type" value="Genomic_DNA"/>
</dbReference>
<evidence type="ECO:0000313" key="3">
    <source>
        <dbReference type="Proteomes" id="UP000315434"/>
    </source>
</evidence>
<dbReference type="Pfam" id="PF12728">
    <property type="entry name" value="HTH_17"/>
    <property type="match status" value="1"/>
</dbReference>
<name>A0A546XGL6_RHIRH</name>
<dbReference type="InterPro" id="IPR041657">
    <property type="entry name" value="HTH_17"/>
</dbReference>
<protein>
    <submittedName>
        <fullName evidence="2">DNA-binding protein</fullName>
    </submittedName>
</protein>
<dbReference type="SUPFAM" id="SSF46955">
    <property type="entry name" value="Putative DNA-binding domain"/>
    <property type="match status" value="1"/>
</dbReference>